<dbReference type="EMBL" id="JACHJR010000001">
    <property type="protein sequence ID" value="MBB4947893.1"/>
    <property type="molecule type" value="Genomic_DNA"/>
</dbReference>
<sequence length="210" mass="23327">MDREAVLLESRTMRGGMVERTELLDRVKALLLLPDGVHVTGRMVADYFEVGDKAVESLVHRHRAELTEHGYHVLKGADLREFVSFNMKETKAPGSGLGIFPRRAVLNVAMLLRGSAVARAVRRELLELADGSGEDTAALRREVAQLRAEVAELRVLVLAMHRQARLDREMIAGLSVRMASCQGEVRTLGGRVDLLCTMLASPHGGRRRRR</sequence>
<keyword evidence="2" id="KW-1185">Reference proteome</keyword>
<name>A0A7W7WI65_9ACTN</name>
<accession>A0A7W7WI65</accession>
<dbReference type="Proteomes" id="UP000573327">
    <property type="component" value="Unassembled WGS sequence"/>
</dbReference>
<reference evidence="1 2" key="1">
    <citation type="submission" date="2020-08" db="EMBL/GenBank/DDBJ databases">
        <title>Sequencing the genomes of 1000 actinobacteria strains.</title>
        <authorList>
            <person name="Klenk H.-P."/>
        </authorList>
    </citation>
    <scope>NUCLEOTIDE SEQUENCE [LARGE SCALE GENOMIC DNA]</scope>
    <source>
        <strain evidence="1 2">DSM 44786</strain>
    </source>
</reference>
<dbReference type="RefSeq" id="WP_184916548.1">
    <property type="nucleotide sequence ID" value="NZ_JACHJR010000001.1"/>
</dbReference>
<evidence type="ECO:0000313" key="2">
    <source>
        <dbReference type="Proteomes" id="UP000573327"/>
    </source>
</evidence>
<comment type="caution">
    <text evidence="1">The sequence shown here is derived from an EMBL/GenBank/DDBJ whole genome shotgun (WGS) entry which is preliminary data.</text>
</comment>
<organism evidence="1 2">
    <name type="scientific">Kitasatospora gansuensis</name>
    <dbReference type="NCBI Taxonomy" id="258050"/>
    <lineage>
        <taxon>Bacteria</taxon>
        <taxon>Bacillati</taxon>
        <taxon>Actinomycetota</taxon>
        <taxon>Actinomycetes</taxon>
        <taxon>Kitasatosporales</taxon>
        <taxon>Streptomycetaceae</taxon>
        <taxon>Kitasatospora</taxon>
    </lineage>
</organism>
<gene>
    <name evidence="1" type="ORF">F4556_003428</name>
</gene>
<evidence type="ECO:0000313" key="1">
    <source>
        <dbReference type="EMBL" id="MBB4947893.1"/>
    </source>
</evidence>
<proteinExistence type="predicted"/>
<protein>
    <submittedName>
        <fullName evidence="1">Uncharacterized protein</fullName>
    </submittedName>
</protein>
<dbReference type="AlphaFoldDB" id="A0A7W7WI65"/>